<protein>
    <submittedName>
        <fullName evidence="1">Uncharacterized protein</fullName>
    </submittedName>
</protein>
<comment type="caution">
    <text evidence="1">The sequence shown here is derived from an EMBL/GenBank/DDBJ whole genome shotgun (WGS) entry which is preliminary data.</text>
</comment>
<reference evidence="1" key="1">
    <citation type="journal article" date="2022" name="bioRxiv">
        <title>Sequencing and chromosome-scale assembly of the giantPleurodeles waltlgenome.</title>
        <authorList>
            <person name="Brown T."/>
            <person name="Elewa A."/>
            <person name="Iarovenko S."/>
            <person name="Subramanian E."/>
            <person name="Araus A.J."/>
            <person name="Petzold A."/>
            <person name="Susuki M."/>
            <person name="Suzuki K.-i.T."/>
            <person name="Hayashi T."/>
            <person name="Toyoda A."/>
            <person name="Oliveira C."/>
            <person name="Osipova E."/>
            <person name="Leigh N.D."/>
            <person name="Simon A."/>
            <person name="Yun M.H."/>
        </authorList>
    </citation>
    <scope>NUCLEOTIDE SEQUENCE</scope>
    <source>
        <strain evidence="1">20211129_DDA</strain>
        <tissue evidence="1">Liver</tissue>
    </source>
</reference>
<evidence type="ECO:0000313" key="2">
    <source>
        <dbReference type="Proteomes" id="UP001066276"/>
    </source>
</evidence>
<name>A0AAV7PH53_PLEWA</name>
<proteinExistence type="predicted"/>
<dbReference type="EMBL" id="JANPWB010000011">
    <property type="protein sequence ID" value="KAJ1126682.1"/>
    <property type="molecule type" value="Genomic_DNA"/>
</dbReference>
<organism evidence="1 2">
    <name type="scientific">Pleurodeles waltl</name>
    <name type="common">Iberian ribbed newt</name>
    <dbReference type="NCBI Taxonomy" id="8319"/>
    <lineage>
        <taxon>Eukaryota</taxon>
        <taxon>Metazoa</taxon>
        <taxon>Chordata</taxon>
        <taxon>Craniata</taxon>
        <taxon>Vertebrata</taxon>
        <taxon>Euteleostomi</taxon>
        <taxon>Amphibia</taxon>
        <taxon>Batrachia</taxon>
        <taxon>Caudata</taxon>
        <taxon>Salamandroidea</taxon>
        <taxon>Salamandridae</taxon>
        <taxon>Pleurodelinae</taxon>
        <taxon>Pleurodeles</taxon>
    </lineage>
</organism>
<dbReference type="Proteomes" id="UP001066276">
    <property type="component" value="Chromosome 7"/>
</dbReference>
<accession>A0AAV7PH53</accession>
<dbReference type="AlphaFoldDB" id="A0AAV7PH53"/>
<evidence type="ECO:0000313" key="1">
    <source>
        <dbReference type="EMBL" id="KAJ1126682.1"/>
    </source>
</evidence>
<keyword evidence="2" id="KW-1185">Reference proteome</keyword>
<gene>
    <name evidence="1" type="ORF">NDU88_005088</name>
</gene>
<sequence length="91" mass="9321">MLRGLRRIRLRSAVRGCVRSPRAGCNVSVAHVGPRSVGPGQPAAWGRVFPFLVPTCAGGGGGWHCAVEPRRSNATPGAGLVGCCSIACALL</sequence>